<evidence type="ECO:0000313" key="5">
    <source>
        <dbReference type="EMBL" id="WFN23560.1"/>
    </source>
</evidence>
<dbReference type="Pfam" id="PF00004">
    <property type="entry name" value="AAA"/>
    <property type="match status" value="2"/>
</dbReference>
<keyword evidence="4" id="KW-0614">Plasmid</keyword>
<dbReference type="GO" id="GO:0005524">
    <property type="term" value="F:ATP binding"/>
    <property type="evidence" value="ECO:0007669"/>
    <property type="project" value="UniProtKB-KW"/>
</dbReference>
<dbReference type="RefSeq" id="WP_046543966.1">
    <property type="nucleotide sequence ID" value="NZ_AP018360.1"/>
</dbReference>
<gene>
    <name evidence="4" type="ORF">BCCH1_78030</name>
    <name evidence="5" type="ORF">LXE91_39150</name>
</gene>
<keyword evidence="2" id="KW-0812">Transmembrane</keyword>
<feature type="domain" description="AAA+ ATPase" evidence="3">
    <location>
        <begin position="198"/>
        <end position="334"/>
    </location>
</feature>
<evidence type="ECO:0000313" key="6">
    <source>
        <dbReference type="Proteomes" id="UP001220209"/>
    </source>
</evidence>
<geneLocation type="plasmid" evidence="4">
    <name>pBC453</name>
</geneLocation>
<feature type="region of interest" description="Disordered" evidence="1">
    <location>
        <begin position="124"/>
        <end position="159"/>
    </location>
</feature>
<geneLocation type="plasmid" evidence="5 6">
    <name>unnamed1</name>
</geneLocation>
<dbReference type="SUPFAM" id="SSF52540">
    <property type="entry name" value="P-loop containing nucleoside triphosphate hydrolases"/>
    <property type="match status" value="2"/>
</dbReference>
<dbReference type="GO" id="GO:0004176">
    <property type="term" value="F:ATP-dependent peptidase activity"/>
    <property type="evidence" value="ECO:0007669"/>
    <property type="project" value="TreeGrafter"/>
</dbReference>
<dbReference type="GO" id="GO:0006508">
    <property type="term" value="P:proteolysis"/>
    <property type="evidence" value="ECO:0007669"/>
    <property type="project" value="TreeGrafter"/>
</dbReference>
<feature type="compositionally biased region" description="Pro residues" evidence="1">
    <location>
        <begin position="142"/>
        <end position="156"/>
    </location>
</feature>
<dbReference type="InterPro" id="IPR003959">
    <property type="entry name" value="ATPase_AAA_core"/>
</dbReference>
<dbReference type="AlphaFoldDB" id="A0A250LL60"/>
<reference evidence="4" key="1">
    <citation type="journal article" date="2016" name="Biosci. Biotechnol. Biochem.">
        <title>Bioconversion of AHX to AOH by resting cells of Burkholderia contaminans CH-1.</title>
        <authorList>
            <person name="Choi J.H."/>
            <person name="Kikuchi A."/>
            <person name="Pumkaeo P."/>
            <person name="Hirai H."/>
            <person name="Tokuyama S."/>
            <person name="Kawagishi H."/>
        </authorList>
    </citation>
    <scope>NUCLEOTIDE SEQUENCE</scope>
    <source>
        <strain evidence="4">CH-1</strain>
        <plasmid evidence="4">pBC453</plasmid>
    </source>
</reference>
<keyword evidence="2" id="KW-0472">Membrane</keyword>
<evidence type="ECO:0000256" key="2">
    <source>
        <dbReference type="SAM" id="Phobius"/>
    </source>
</evidence>
<dbReference type="Gene3D" id="3.40.50.300">
    <property type="entry name" value="P-loop containing nucleotide triphosphate hydrolases"/>
    <property type="match status" value="2"/>
</dbReference>
<dbReference type="InterPro" id="IPR027417">
    <property type="entry name" value="P-loop_NTPase"/>
</dbReference>
<dbReference type="EMBL" id="AP018360">
    <property type="protein sequence ID" value="BBA45292.1"/>
    <property type="molecule type" value="Genomic_DNA"/>
</dbReference>
<reference evidence="5 6" key="3">
    <citation type="submission" date="2021-12" db="EMBL/GenBank/DDBJ databases">
        <title>Genomic and phenotypic characterization of three Burkholderia contaminans isolates recovered from different sources.</title>
        <authorList>
            <person name="Lopez De Volder A."/>
            <person name="Fan Y."/>
            <person name="Nunvar J."/>
            <person name="Herrera T."/>
            <person name="Timp W."/>
            <person name="Degrossi J."/>
        </authorList>
    </citation>
    <scope>NUCLEOTIDE SEQUENCE [LARGE SCALE GENOMIC DNA]</scope>
    <source>
        <strain evidence="5 6">LMG 23361</strain>
        <plasmid evidence="5 6">unnamed1</plasmid>
    </source>
</reference>
<organism evidence="4">
    <name type="scientific">Burkholderia contaminans</name>
    <dbReference type="NCBI Taxonomy" id="488447"/>
    <lineage>
        <taxon>Bacteria</taxon>
        <taxon>Pseudomonadati</taxon>
        <taxon>Pseudomonadota</taxon>
        <taxon>Betaproteobacteria</taxon>
        <taxon>Burkholderiales</taxon>
        <taxon>Burkholderiaceae</taxon>
        <taxon>Burkholderia</taxon>
        <taxon>Burkholderia cepacia complex</taxon>
    </lineage>
</organism>
<accession>A0A250LL60</accession>
<dbReference type="OrthoDB" id="9802352at2"/>
<evidence type="ECO:0000259" key="3">
    <source>
        <dbReference type="SMART" id="SM00382"/>
    </source>
</evidence>
<feature type="transmembrane region" description="Helical" evidence="2">
    <location>
        <begin position="66"/>
        <end position="83"/>
    </location>
</feature>
<name>A0A250LL60_9BURK</name>
<dbReference type="PANTHER" id="PTHR23076">
    <property type="entry name" value="METALLOPROTEASE M41 FTSH"/>
    <property type="match status" value="1"/>
</dbReference>
<keyword evidence="5" id="KW-0067">ATP-binding</keyword>
<reference evidence="4" key="2">
    <citation type="journal article" date="2017" name="Genome Announc.">
        <title>High-Quality Draft Genome Sequence of Burkholderia contaminans CH-1, a Gram-Negative Bacterium That Metabolizes 2-Azahypoxanthine, a Plant Growth-Regulating Compound.</title>
        <authorList>
            <person name="Choi J.-H."/>
            <person name="Sugiura H."/>
            <person name="Moriuchi R."/>
            <person name="Kawagishi H."/>
            <person name="Dohra H."/>
        </authorList>
    </citation>
    <scope>NUCLEOTIDE SEQUENCE</scope>
    <source>
        <strain evidence="4">CH-1</strain>
        <plasmid evidence="4">pBC453</plasmid>
    </source>
</reference>
<sequence length="666" mass="72263">MNPLLPLVAAGWLIRLIGMCIWVVALSHVPHGGLASPTDIDKLTFATIVVPLLITLPDFYKPLKFVFAYVLVTVGAYSVATLPHAEWSNMLTLWGVWTFAVFAHPRIRPVLLNLRAPGFGGVKRSQEPLRSAAPAAQSQGKAPPPGQNQPAQPPEPSYDFSDCMRTPRYKFADVVGMADTKARLLSAAKDVTAARANPRNGILVFGDPGNGKTMFAEALAGELNVPFFSIAYGDVASKWVNESVQKVKAAFAAARKEGIGVFFIDEIDSFLKDRGSDGSHHMDRDLTNTMLTEIVNLRGSKIVLVAATNHLDDLDGAGTREGRFDFKVEIPAPDQEARQAILRRAIGSTAGYDVAEPSVVAMLAERWAGYSAARLTAVGQQIGEMRRGGEFAGPITFEIGMRALRLVQGRKGKLPENVKSIDEILMPAESRSLLKDMAFKMANVYSLEKVGGRLPTGLIFVGPPGTGKTQAAMALAKQAEWAFLKTTGAEIVSKPDSWDRLCREARDIRPAIVFLDEADGILRDRQYSNYGMLTEKILTTIDGAGGRVRDLLFIAGTNYFDRIDSAAVRGGRFEEKIVFDVPEAEDMRAYIRGKISALDGWAIGPSIEDLLDSVLSGHSIADADAVIQKAIDSAAVRRLRESTSDIRESDVEHAAKLVLRAPAGSF</sequence>
<dbReference type="GO" id="GO:0016887">
    <property type="term" value="F:ATP hydrolysis activity"/>
    <property type="evidence" value="ECO:0007669"/>
    <property type="project" value="InterPro"/>
</dbReference>
<evidence type="ECO:0000313" key="4">
    <source>
        <dbReference type="EMBL" id="BBA45292.1"/>
    </source>
</evidence>
<keyword evidence="2" id="KW-1133">Transmembrane helix</keyword>
<protein>
    <submittedName>
        <fullName evidence="5">ATP-binding protein</fullName>
    </submittedName>
</protein>
<dbReference type="Proteomes" id="UP001220209">
    <property type="component" value="Plasmid unnamed1"/>
</dbReference>
<dbReference type="InterPro" id="IPR003593">
    <property type="entry name" value="AAA+_ATPase"/>
</dbReference>
<dbReference type="SMART" id="SM00382">
    <property type="entry name" value="AAA"/>
    <property type="match status" value="2"/>
</dbReference>
<dbReference type="PANTHER" id="PTHR23076:SF37">
    <property type="entry name" value="ATP-DEPENDENT ZINC METALLOPROTEASE FTSH 4, MITOCHONDRIAL"/>
    <property type="match status" value="1"/>
</dbReference>
<evidence type="ECO:0000256" key="1">
    <source>
        <dbReference type="SAM" id="MobiDB-lite"/>
    </source>
</evidence>
<dbReference type="Gene3D" id="1.10.8.60">
    <property type="match status" value="2"/>
</dbReference>
<feature type="domain" description="AAA+ ATPase" evidence="3">
    <location>
        <begin position="454"/>
        <end position="583"/>
    </location>
</feature>
<dbReference type="CDD" id="cd19481">
    <property type="entry name" value="RecA-like_protease"/>
    <property type="match status" value="2"/>
</dbReference>
<proteinExistence type="predicted"/>
<feature type="transmembrane region" description="Helical" evidence="2">
    <location>
        <begin position="12"/>
        <end position="31"/>
    </location>
</feature>
<keyword evidence="5" id="KW-0547">Nucleotide-binding</keyword>
<dbReference type="EMBL" id="CP090643">
    <property type="protein sequence ID" value="WFN23560.1"/>
    <property type="molecule type" value="Genomic_DNA"/>
</dbReference>